<keyword evidence="2" id="KW-0963">Cytoplasm</keyword>
<dbReference type="InterPro" id="IPR000629">
    <property type="entry name" value="RNA-helicase_DEAD-box_CS"/>
</dbReference>
<feature type="short sequence motif" description="Q motif" evidence="10">
    <location>
        <begin position="1"/>
        <end position="29"/>
    </location>
</feature>
<comment type="similarity">
    <text evidence="7 11">Belongs to the DEAD box helicase family.</text>
</comment>
<evidence type="ECO:0000256" key="9">
    <source>
        <dbReference type="ARBA" id="ARBA00074363"/>
    </source>
</evidence>
<dbReference type="InterPro" id="IPR001650">
    <property type="entry name" value="Helicase_C-like"/>
</dbReference>
<evidence type="ECO:0000259" key="15">
    <source>
        <dbReference type="PROSITE" id="PS51195"/>
    </source>
</evidence>
<dbReference type="PANTHER" id="PTHR47959:SF13">
    <property type="entry name" value="ATP-DEPENDENT RNA HELICASE RHLE"/>
    <property type="match status" value="1"/>
</dbReference>
<dbReference type="EMBL" id="VVXK01000010">
    <property type="protein sequence ID" value="KAA2370090.1"/>
    <property type="molecule type" value="Genomic_DNA"/>
</dbReference>
<dbReference type="InterPro" id="IPR050079">
    <property type="entry name" value="DEAD_box_RNA_helicase"/>
</dbReference>
<evidence type="ECO:0000259" key="14">
    <source>
        <dbReference type="PROSITE" id="PS51194"/>
    </source>
</evidence>
<dbReference type="InterPro" id="IPR044742">
    <property type="entry name" value="DEAD/DEAH_RhlB"/>
</dbReference>
<comment type="catalytic activity">
    <reaction evidence="8">
        <text>ATP + H2O = ADP + phosphate + H(+)</text>
        <dbReference type="Rhea" id="RHEA:13065"/>
        <dbReference type="ChEBI" id="CHEBI:15377"/>
        <dbReference type="ChEBI" id="CHEBI:15378"/>
        <dbReference type="ChEBI" id="CHEBI:30616"/>
        <dbReference type="ChEBI" id="CHEBI:43474"/>
        <dbReference type="ChEBI" id="CHEBI:456216"/>
        <dbReference type="EC" id="3.6.4.13"/>
    </reaction>
</comment>
<feature type="compositionally biased region" description="Low complexity" evidence="12">
    <location>
        <begin position="381"/>
        <end position="396"/>
    </location>
</feature>
<dbReference type="InterPro" id="IPR014001">
    <property type="entry name" value="Helicase_ATP-bd"/>
</dbReference>
<evidence type="ECO:0000313" key="17">
    <source>
        <dbReference type="Proteomes" id="UP000323567"/>
    </source>
</evidence>
<evidence type="ECO:0000256" key="7">
    <source>
        <dbReference type="ARBA" id="ARBA00038437"/>
    </source>
</evidence>
<feature type="compositionally biased region" description="Low complexity" evidence="12">
    <location>
        <begin position="542"/>
        <end position="562"/>
    </location>
</feature>
<organism evidence="16 17">
    <name type="scientific">Alistipes shahii</name>
    <dbReference type="NCBI Taxonomy" id="328814"/>
    <lineage>
        <taxon>Bacteria</taxon>
        <taxon>Pseudomonadati</taxon>
        <taxon>Bacteroidota</taxon>
        <taxon>Bacteroidia</taxon>
        <taxon>Bacteroidales</taxon>
        <taxon>Rikenellaceae</taxon>
        <taxon>Alistipes</taxon>
    </lineage>
</organism>
<reference evidence="16 17" key="1">
    <citation type="journal article" date="2019" name="Nat. Med.">
        <title>A library of human gut bacterial isolates paired with longitudinal multiomics data enables mechanistic microbiome research.</title>
        <authorList>
            <person name="Poyet M."/>
            <person name="Groussin M."/>
            <person name="Gibbons S.M."/>
            <person name="Avila-Pacheco J."/>
            <person name="Jiang X."/>
            <person name="Kearney S.M."/>
            <person name="Perrotta A.R."/>
            <person name="Berdy B."/>
            <person name="Zhao S."/>
            <person name="Lieberman T.D."/>
            <person name="Swanson P.K."/>
            <person name="Smith M."/>
            <person name="Roesemann S."/>
            <person name="Alexander J.E."/>
            <person name="Rich S.A."/>
            <person name="Livny J."/>
            <person name="Vlamakis H."/>
            <person name="Clish C."/>
            <person name="Bullock K."/>
            <person name="Deik A."/>
            <person name="Scott J."/>
            <person name="Pierce K.A."/>
            <person name="Xavier R.J."/>
            <person name="Alm E.J."/>
        </authorList>
    </citation>
    <scope>NUCLEOTIDE SEQUENCE [LARGE SCALE GENOMIC DNA]</scope>
    <source>
        <strain evidence="16 17">BIOML-A2</strain>
    </source>
</reference>
<dbReference type="Proteomes" id="UP000323567">
    <property type="component" value="Unassembled WGS sequence"/>
</dbReference>
<dbReference type="CDD" id="cd18787">
    <property type="entry name" value="SF2_C_DEAD"/>
    <property type="match status" value="1"/>
</dbReference>
<feature type="region of interest" description="Disordered" evidence="12">
    <location>
        <begin position="381"/>
        <end position="572"/>
    </location>
</feature>
<evidence type="ECO:0000256" key="5">
    <source>
        <dbReference type="ARBA" id="ARBA00022806"/>
    </source>
</evidence>
<evidence type="ECO:0000256" key="8">
    <source>
        <dbReference type="ARBA" id="ARBA00047984"/>
    </source>
</evidence>
<evidence type="ECO:0000259" key="13">
    <source>
        <dbReference type="PROSITE" id="PS51192"/>
    </source>
</evidence>
<dbReference type="GO" id="GO:0003724">
    <property type="term" value="F:RNA helicase activity"/>
    <property type="evidence" value="ECO:0007669"/>
    <property type="project" value="UniProtKB-EC"/>
</dbReference>
<dbReference type="InterPro" id="IPR027417">
    <property type="entry name" value="P-loop_NTPase"/>
</dbReference>
<dbReference type="GO" id="GO:0003676">
    <property type="term" value="F:nucleic acid binding"/>
    <property type="evidence" value="ECO:0007669"/>
    <property type="project" value="InterPro"/>
</dbReference>
<dbReference type="GO" id="GO:0042255">
    <property type="term" value="P:ribosome assembly"/>
    <property type="evidence" value="ECO:0007669"/>
    <property type="project" value="UniProtKB-ARBA"/>
</dbReference>
<evidence type="ECO:0000256" key="6">
    <source>
        <dbReference type="ARBA" id="ARBA00022840"/>
    </source>
</evidence>
<dbReference type="PROSITE" id="PS51195">
    <property type="entry name" value="Q_MOTIF"/>
    <property type="match status" value="1"/>
</dbReference>
<evidence type="ECO:0000256" key="11">
    <source>
        <dbReference type="RuleBase" id="RU000492"/>
    </source>
</evidence>
<dbReference type="PANTHER" id="PTHR47959">
    <property type="entry name" value="ATP-DEPENDENT RNA HELICASE RHLE-RELATED"/>
    <property type="match status" value="1"/>
</dbReference>
<dbReference type="AlphaFoldDB" id="A0A5B3G9I6"/>
<keyword evidence="3 11" id="KW-0547">Nucleotide-binding</keyword>
<dbReference type="GO" id="GO:0005524">
    <property type="term" value="F:ATP binding"/>
    <property type="evidence" value="ECO:0007669"/>
    <property type="project" value="UniProtKB-KW"/>
</dbReference>
<evidence type="ECO:0000256" key="10">
    <source>
        <dbReference type="PROSITE-ProRule" id="PRU00552"/>
    </source>
</evidence>
<dbReference type="InterPro" id="IPR014014">
    <property type="entry name" value="RNA_helicase_DEAD_Q_motif"/>
</dbReference>
<keyword evidence="5 11" id="KW-0347">Helicase</keyword>
<feature type="domain" description="Helicase C-terminal" evidence="14">
    <location>
        <begin position="234"/>
        <end position="379"/>
    </location>
</feature>
<feature type="domain" description="DEAD-box RNA helicase Q" evidence="15">
    <location>
        <begin position="1"/>
        <end position="29"/>
    </location>
</feature>
<dbReference type="CDD" id="cd00268">
    <property type="entry name" value="DEADc"/>
    <property type="match status" value="1"/>
</dbReference>
<evidence type="ECO:0000256" key="1">
    <source>
        <dbReference type="ARBA" id="ARBA00012552"/>
    </source>
</evidence>
<dbReference type="Pfam" id="PF00271">
    <property type="entry name" value="Helicase_C"/>
    <property type="match status" value="1"/>
</dbReference>
<evidence type="ECO:0000256" key="2">
    <source>
        <dbReference type="ARBA" id="ARBA00022490"/>
    </source>
</evidence>
<dbReference type="SMART" id="SM00487">
    <property type="entry name" value="DEXDc"/>
    <property type="match status" value="1"/>
</dbReference>
<dbReference type="EC" id="3.6.4.13" evidence="1"/>
<accession>A0A5B3G9I6</accession>
<dbReference type="GO" id="GO:0005829">
    <property type="term" value="C:cytosol"/>
    <property type="evidence" value="ECO:0007669"/>
    <property type="project" value="TreeGrafter"/>
</dbReference>
<dbReference type="Pfam" id="PF00270">
    <property type="entry name" value="DEAD"/>
    <property type="match status" value="1"/>
</dbReference>
<proteinExistence type="inferred from homology"/>
<dbReference type="Gene3D" id="3.40.50.300">
    <property type="entry name" value="P-loop containing nucleotide triphosphate hydrolases"/>
    <property type="match status" value="2"/>
</dbReference>
<dbReference type="InterPro" id="IPR011545">
    <property type="entry name" value="DEAD/DEAH_box_helicase_dom"/>
</dbReference>
<feature type="compositionally biased region" description="Low complexity" evidence="12">
    <location>
        <begin position="497"/>
        <end position="521"/>
    </location>
</feature>
<evidence type="ECO:0000313" key="16">
    <source>
        <dbReference type="EMBL" id="KAA2370090.1"/>
    </source>
</evidence>
<feature type="compositionally biased region" description="Polar residues" evidence="12">
    <location>
        <begin position="443"/>
        <end position="452"/>
    </location>
</feature>
<dbReference type="PROSITE" id="PS51194">
    <property type="entry name" value="HELICASE_CTER"/>
    <property type="match status" value="1"/>
</dbReference>
<comment type="caution">
    <text evidence="16">The sequence shown here is derived from an EMBL/GenBank/DDBJ whole genome shotgun (WGS) entry which is preliminary data.</text>
</comment>
<gene>
    <name evidence="16" type="ORF">F2Y13_08455</name>
</gene>
<keyword evidence="4 11" id="KW-0378">Hydrolase</keyword>
<evidence type="ECO:0000256" key="3">
    <source>
        <dbReference type="ARBA" id="ARBA00022741"/>
    </source>
</evidence>
<dbReference type="PROSITE" id="PS51192">
    <property type="entry name" value="HELICASE_ATP_BIND_1"/>
    <property type="match status" value="1"/>
</dbReference>
<protein>
    <recommendedName>
        <fullName evidence="9">DEAD-box ATP-dependent RNA helicase RhpA</fullName>
        <ecNumber evidence="1">3.6.4.13</ecNumber>
    </recommendedName>
</protein>
<dbReference type="GO" id="GO:0016787">
    <property type="term" value="F:hydrolase activity"/>
    <property type="evidence" value="ECO:0007669"/>
    <property type="project" value="UniProtKB-KW"/>
</dbReference>
<sequence>MKFQDLRLSEPLLRAIGEKGYTDPTPIQQQAIPPVLEGRDLQGCAQTGTGKTAAFTLPMLQLLAAEPAPKGRRPIRALVLTPTRELAIQIDECCRDYARYTPIRHCVIFGGVNQRPQVDALQKGVDLLVATPGRLLDLIGQGYVTLDTIRFFVLDEADRMLDMGFIHDIRRILPLLPERRQTLFFSATMPESIAALAAKILRNPVMVTVTPPASVVETIAQTVHFAEKAEKSQLLIDLLSASDAQQVLVFSRTKHGADKLAKILNRAGIRSCAIHGNKSQNARVKAMNDFKSGECRVMIATDIAARGIDIDQLPLVINYELPEVAETYVHRIGRTGRAGHEGAAWSFCSEDEFEYLCDIQKLTGLTIPTEGPVPEYALRKAAPARKPAQKAAQRPARTQEPKPARNAGAKSAQRPARDADAGQQPAQRPARNTEQKAARNAAKTPQSAQNPAQPEAGATSRPSRPRRRRGTRPAPGTPIEPAGKTASRPADATRGQAPKQGPGNAAKAAGNKSAATAAPKNAPNPAPAPSAKPSRRRKRRGSGNAAGSAATAIAAPAATAEAPQKKWWKRWL</sequence>
<dbReference type="GO" id="GO:0009266">
    <property type="term" value="P:response to temperature stimulus"/>
    <property type="evidence" value="ECO:0007669"/>
    <property type="project" value="UniProtKB-ARBA"/>
</dbReference>
<dbReference type="FunFam" id="3.40.50.300:FF:000108">
    <property type="entry name" value="ATP-dependent RNA helicase RhlE"/>
    <property type="match status" value="1"/>
</dbReference>
<dbReference type="SUPFAM" id="SSF52540">
    <property type="entry name" value="P-loop containing nucleoside triphosphate hydrolases"/>
    <property type="match status" value="1"/>
</dbReference>
<dbReference type="PROSITE" id="PS00039">
    <property type="entry name" value="DEAD_ATP_HELICASE"/>
    <property type="match status" value="1"/>
</dbReference>
<name>A0A5B3G9I6_9BACT</name>
<dbReference type="SMART" id="SM00490">
    <property type="entry name" value="HELICc"/>
    <property type="match status" value="1"/>
</dbReference>
<feature type="domain" description="Helicase ATP-binding" evidence="13">
    <location>
        <begin position="32"/>
        <end position="207"/>
    </location>
</feature>
<evidence type="ECO:0000256" key="12">
    <source>
        <dbReference type="SAM" id="MobiDB-lite"/>
    </source>
</evidence>
<keyword evidence="6 11" id="KW-0067">ATP-binding</keyword>
<evidence type="ECO:0000256" key="4">
    <source>
        <dbReference type="ARBA" id="ARBA00022801"/>
    </source>
</evidence>